<evidence type="ECO:0000313" key="1">
    <source>
        <dbReference type="EMBL" id="CAB4582123.1"/>
    </source>
</evidence>
<accession>A0A6J6F4W6</accession>
<sequence length="66" mass="7224">MARYLASAVASIIELFHAGCGVTEFVLTEFDVPNEFVAETENVYLVPFFNPEIVTGLSETLTTLPV</sequence>
<organism evidence="1">
    <name type="scientific">freshwater metagenome</name>
    <dbReference type="NCBI Taxonomy" id="449393"/>
    <lineage>
        <taxon>unclassified sequences</taxon>
        <taxon>metagenomes</taxon>
        <taxon>ecological metagenomes</taxon>
    </lineage>
</organism>
<protein>
    <submittedName>
        <fullName evidence="1">Unannotated protein</fullName>
    </submittedName>
</protein>
<reference evidence="1" key="1">
    <citation type="submission" date="2020-05" db="EMBL/GenBank/DDBJ databases">
        <authorList>
            <person name="Chiriac C."/>
            <person name="Salcher M."/>
            <person name="Ghai R."/>
            <person name="Kavagutti S V."/>
        </authorList>
    </citation>
    <scope>NUCLEOTIDE SEQUENCE</scope>
</reference>
<proteinExistence type="predicted"/>
<name>A0A6J6F4W6_9ZZZZ</name>
<dbReference type="EMBL" id="CAEZTW010000079">
    <property type="protein sequence ID" value="CAB4582123.1"/>
    <property type="molecule type" value="Genomic_DNA"/>
</dbReference>
<dbReference type="AlphaFoldDB" id="A0A6J6F4W6"/>
<gene>
    <name evidence="1" type="ORF">UFOPK1766_00521</name>
</gene>